<keyword evidence="2" id="KW-1185">Reference proteome</keyword>
<gene>
    <name evidence="1" type="ORF">HAX54_025491</name>
</gene>
<dbReference type="Pfam" id="PF03242">
    <property type="entry name" value="LEA_3a"/>
    <property type="match status" value="1"/>
</dbReference>
<dbReference type="PANTHER" id="PTHR33509">
    <property type="entry name" value="LATE EMBRYOGENIS ABUNDANT PROTEIN 2-RELATED"/>
    <property type="match status" value="1"/>
</dbReference>
<dbReference type="EMBL" id="JACEIK010003098">
    <property type="protein sequence ID" value="MCD9640288.1"/>
    <property type="molecule type" value="Genomic_DNA"/>
</dbReference>
<protein>
    <submittedName>
        <fullName evidence="1">Uncharacterized protein</fullName>
    </submittedName>
</protein>
<dbReference type="InterPro" id="IPR004926">
    <property type="entry name" value="LEA_3a"/>
</dbReference>
<name>A0ABS8UZL8_DATST</name>
<comment type="caution">
    <text evidence="1">The sequence shown here is derived from an EMBL/GenBank/DDBJ whole genome shotgun (WGS) entry which is preliminary data.</text>
</comment>
<dbReference type="PANTHER" id="PTHR33509:SF21">
    <property type="entry name" value="OS02G0564600 PROTEIN"/>
    <property type="match status" value="1"/>
</dbReference>
<accession>A0ABS8UZL8</accession>
<evidence type="ECO:0000313" key="1">
    <source>
        <dbReference type="EMBL" id="MCD9640288.1"/>
    </source>
</evidence>
<organism evidence="1 2">
    <name type="scientific">Datura stramonium</name>
    <name type="common">Jimsonweed</name>
    <name type="synonym">Common thornapple</name>
    <dbReference type="NCBI Taxonomy" id="4076"/>
    <lineage>
        <taxon>Eukaryota</taxon>
        <taxon>Viridiplantae</taxon>
        <taxon>Streptophyta</taxon>
        <taxon>Embryophyta</taxon>
        <taxon>Tracheophyta</taxon>
        <taxon>Spermatophyta</taxon>
        <taxon>Magnoliopsida</taxon>
        <taxon>eudicotyledons</taxon>
        <taxon>Gunneridae</taxon>
        <taxon>Pentapetalae</taxon>
        <taxon>asterids</taxon>
        <taxon>lamiids</taxon>
        <taxon>Solanales</taxon>
        <taxon>Solanaceae</taxon>
        <taxon>Solanoideae</taxon>
        <taxon>Datureae</taxon>
        <taxon>Datura</taxon>
    </lineage>
</organism>
<proteinExistence type="predicted"/>
<sequence length="86" mass="9912">MPRFPFSNVLFLNLRREYTVAAERNVASGIRKVAESPSKGVEKDIFWMRDPKTGNWIPENHFNTIDAAELRDKFLPTTKLAKAKAY</sequence>
<reference evidence="1 2" key="1">
    <citation type="journal article" date="2021" name="BMC Genomics">
        <title>Datura genome reveals duplications of psychoactive alkaloid biosynthetic genes and high mutation rate following tissue culture.</title>
        <authorList>
            <person name="Rajewski A."/>
            <person name="Carter-House D."/>
            <person name="Stajich J."/>
            <person name="Litt A."/>
        </authorList>
    </citation>
    <scope>NUCLEOTIDE SEQUENCE [LARGE SCALE GENOMIC DNA]</scope>
    <source>
        <strain evidence="1">AR-01</strain>
    </source>
</reference>
<dbReference type="Proteomes" id="UP000823775">
    <property type="component" value="Unassembled WGS sequence"/>
</dbReference>
<evidence type="ECO:0000313" key="2">
    <source>
        <dbReference type="Proteomes" id="UP000823775"/>
    </source>
</evidence>